<dbReference type="EMBL" id="JAAPAO010000872">
    <property type="protein sequence ID" value="KAF4652903.1"/>
    <property type="molecule type" value="Genomic_DNA"/>
</dbReference>
<accession>A0A7J6KZY1</accession>
<dbReference type="PANTHER" id="PTHR12289:SF41">
    <property type="entry name" value="FAILED AXON CONNECTIONS-RELATED"/>
    <property type="match status" value="1"/>
</dbReference>
<dbReference type="PANTHER" id="PTHR12289">
    <property type="entry name" value="METAXIN RELATED"/>
    <property type="match status" value="1"/>
</dbReference>
<dbReference type="InterPro" id="IPR040079">
    <property type="entry name" value="Glutathione_S-Trfase"/>
</dbReference>
<evidence type="ECO:0000313" key="4">
    <source>
        <dbReference type="EMBL" id="KAF4652903.1"/>
    </source>
</evidence>
<dbReference type="Pfam" id="PF17172">
    <property type="entry name" value="GST_N_4"/>
    <property type="match status" value="1"/>
</dbReference>
<dbReference type="InterPro" id="IPR026928">
    <property type="entry name" value="FAX/IsoI-like"/>
</dbReference>
<protein>
    <recommendedName>
        <fullName evidence="6">Chloride intracellular channel protein 4</fullName>
    </recommendedName>
</protein>
<comment type="caution">
    <text evidence="4">The sequence shown here is derived from an EMBL/GenBank/DDBJ whole genome shotgun (WGS) entry which is preliminary data.</text>
</comment>
<organism evidence="4 5">
    <name type="scientific">Perkinsus chesapeaki</name>
    <name type="common">Clam parasite</name>
    <name type="synonym">Perkinsus andrewsi</name>
    <dbReference type="NCBI Taxonomy" id="330153"/>
    <lineage>
        <taxon>Eukaryota</taxon>
        <taxon>Sar</taxon>
        <taxon>Alveolata</taxon>
        <taxon>Perkinsozoa</taxon>
        <taxon>Perkinsea</taxon>
        <taxon>Perkinsida</taxon>
        <taxon>Perkinsidae</taxon>
        <taxon>Perkinsus</taxon>
    </lineage>
</organism>
<feature type="domain" description="Metaxin glutathione S-transferase" evidence="2">
    <location>
        <begin position="177"/>
        <end position="242"/>
    </location>
</feature>
<evidence type="ECO:0000259" key="3">
    <source>
        <dbReference type="Pfam" id="PF17172"/>
    </source>
</evidence>
<dbReference type="SUPFAM" id="SSF52833">
    <property type="entry name" value="Thioredoxin-like"/>
    <property type="match status" value="1"/>
</dbReference>
<dbReference type="InterPro" id="IPR033468">
    <property type="entry name" value="Metaxin_GST"/>
</dbReference>
<dbReference type="Pfam" id="PF17171">
    <property type="entry name" value="GST_C_6"/>
    <property type="match status" value="1"/>
</dbReference>
<name>A0A7J6KZY1_PERCH</name>
<dbReference type="Proteomes" id="UP000591131">
    <property type="component" value="Unassembled WGS sequence"/>
</dbReference>
<reference evidence="4 5" key="1">
    <citation type="submission" date="2020-04" db="EMBL/GenBank/DDBJ databases">
        <title>Perkinsus chesapeaki whole genome sequence.</title>
        <authorList>
            <person name="Bogema D.R."/>
        </authorList>
    </citation>
    <scope>NUCLEOTIDE SEQUENCE [LARGE SCALE GENOMIC DNA]</scope>
    <source>
        <strain evidence="4">ATCC PRA-425</strain>
    </source>
</reference>
<comment type="similarity">
    <text evidence="1">Belongs to the FAX family.</text>
</comment>
<dbReference type="SFLD" id="SFLDS00019">
    <property type="entry name" value="Glutathione_Transferase_(cytos"/>
    <property type="match status" value="1"/>
</dbReference>
<dbReference type="GO" id="GO:0005737">
    <property type="term" value="C:cytoplasm"/>
    <property type="evidence" value="ECO:0007669"/>
    <property type="project" value="TreeGrafter"/>
</dbReference>
<dbReference type="InterPro" id="IPR012336">
    <property type="entry name" value="Thioredoxin-like_fold"/>
</dbReference>
<dbReference type="AlphaFoldDB" id="A0A7J6KZY1"/>
<dbReference type="SFLD" id="SFLDG01180">
    <property type="entry name" value="SUF1"/>
    <property type="match status" value="1"/>
</dbReference>
<proteinExistence type="inferred from homology"/>
<feature type="domain" description="Thioredoxin-like fold" evidence="3">
    <location>
        <begin position="31"/>
        <end position="125"/>
    </location>
</feature>
<evidence type="ECO:0000313" key="5">
    <source>
        <dbReference type="Proteomes" id="UP000591131"/>
    </source>
</evidence>
<evidence type="ECO:0000256" key="1">
    <source>
        <dbReference type="ARBA" id="ARBA00006475"/>
    </source>
</evidence>
<dbReference type="InterPro" id="IPR050931">
    <property type="entry name" value="Mito_Protein_Transport_Metaxin"/>
</dbReference>
<keyword evidence="5" id="KW-1185">Reference proteome</keyword>
<sequence length="250" mass="28276">MSAATSELKDHVYMYIFSNKGSGPSPTVSHFCAKLQVWLDLAGVPYSLINQETPAGPYNKLPYIKLNGEEYGDSSIIIDTLSHKLNKNLDKTLDEKQKAAGLAVKRMIEEHTFFLLVDDRWSNHPDLFSEYLGTVQSYPSLMRPIVKMVARRRLLGATYSQGVGRLPDEEKKKRLSQDVSSLASILGNKSYMLTNDEPTEIDATVFGFMLAELGIDPEYTKVSAFCQECQKYDNLMSYYERMSDKIKISK</sequence>
<evidence type="ECO:0008006" key="6">
    <source>
        <dbReference type="Google" id="ProtNLM"/>
    </source>
</evidence>
<dbReference type="OrthoDB" id="431488at2759"/>
<dbReference type="InterPro" id="IPR036249">
    <property type="entry name" value="Thioredoxin-like_sf"/>
</dbReference>
<dbReference type="SFLD" id="SFLDG01200">
    <property type="entry name" value="SUF1.1"/>
    <property type="match status" value="1"/>
</dbReference>
<gene>
    <name evidence="4" type="ORF">FOL47_010802</name>
</gene>
<evidence type="ECO:0000259" key="2">
    <source>
        <dbReference type="Pfam" id="PF17171"/>
    </source>
</evidence>